<dbReference type="InterPro" id="IPR036372">
    <property type="entry name" value="BEACH_dom_sf"/>
</dbReference>
<accession>A0AAV4FS19</accession>
<sequence>MKFHYGTHYSNAASVMHYLVRVEPFTTLHIQLQSGKFDVADRQFHTVPGSFSSLMDNPNDVKELIPEFFYFPEFLINFNGFDLGRLQITKEQVNDVKLPRWASTAEEFIHKHRQALVNTRPWKS</sequence>
<comment type="caution">
    <text evidence="2">The sequence shown here is derived from an EMBL/GenBank/DDBJ whole genome shotgun (WGS) entry which is preliminary data.</text>
</comment>
<reference evidence="2 3" key="1">
    <citation type="journal article" date="2021" name="Elife">
        <title>Chloroplast acquisition without the gene transfer in kleptoplastic sea slugs, Plakobranchus ocellatus.</title>
        <authorList>
            <person name="Maeda T."/>
            <person name="Takahashi S."/>
            <person name="Yoshida T."/>
            <person name="Shimamura S."/>
            <person name="Takaki Y."/>
            <person name="Nagai Y."/>
            <person name="Toyoda A."/>
            <person name="Suzuki Y."/>
            <person name="Arimoto A."/>
            <person name="Ishii H."/>
            <person name="Satoh N."/>
            <person name="Nishiyama T."/>
            <person name="Hasebe M."/>
            <person name="Maruyama T."/>
            <person name="Minagawa J."/>
            <person name="Obokata J."/>
            <person name="Shigenobu S."/>
        </authorList>
    </citation>
    <scope>NUCLEOTIDE SEQUENCE [LARGE SCALE GENOMIC DNA]</scope>
</reference>
<evidence type="ECO:0000259" key="1">
    <source>
        <dbReference type="PROSITE" id="PS50197"/>
    </source>
</evidence>
<dbReference type="PROSITE" id="PS50197">
    <property type="entry name" value="BEACH"/>
    <property type="match status" value="1"/>
</dbReference>
<evidence type="ECO:0000313" key="2">
    <source>
        <dbReference type="EMBL" id="GFR76167.1"/>
    </source>
</evidence>
<keyword evidence="3" id="KW-1185">Reference proteome</keyword>
<dbReference type="Proteomes" id="UP000762676">
    <property type="component" value="Unassembled WGS sequence"/>
</dbReference>
<dbReference type="InterPro" id="IPR000409">
    <property type="entry name" value="BEACH_dom"/>
</dbReference>
<evidence type="ECO:0000313" key="3">
    <source>
        <dbReference type="Proteomes" id="UP000762676"/>
    </source>
</evidence>
<dbReference type="Pfam" id="PF02138">
    <property type="entry name" value="Beach"/>
    <property type="match status" value="1"/>
</dbReference>
<organism evidence="2 3">
    <name type="scientific">Elysia marginata</name>
    <dbReference type="NCBI Taxonomy" id="1093978"/>
    <lineage>
        <taxon>Eukaryota</taxon>
        <taxon>Metazoa</taxon>
        <taxon>Spiralia</taxon>
        <taxon>Lophotrochozoa</taxon>
        <taxon>Mollusca</taxon>
        <taxon>Gastropoda</taxon>
        <taxon>Heterobranchia</taxon>
        <taxon>Euthyneura</taxon>
        <taxon>Panpulmonata</taxon>
        <taxon>Sacoglossa</taxon>
        <taxon>Placobranchoidea</taxon>
        <taxon>Plakobranchidae</taxon>
        <taxon>Elysia</taxon>
    </lineage>
</organism>
<dbReference type="PANTHER" id="PTHR13743:SF112">
    <property type="entry name" value="BEACH DOMAIN-CONTAINING PROTEIN"/>
    <property type="match status" value="1"/>
</dbReference>
<gene>
    <name evidence="2" type="ORF">ElyMa_005794700</name>
</gene>
<dbReference type="SMART" id="SM01026">
    <property type="entry name" value="Beach"/>
    <property type="match status" value="1"/>
</dbReference>
<dbReference type="SUPFAM" id="SSF81837">
    <property type="entry name" value="BEACH domain"/>
    <property type="match status" value="1"/>
</dbReference>
<dbReference type="PANTHER" id="PTHR13743">
    <property type="entry name" value="BEIGE/BEACH-RELATED"/>
    <property type="match status" value="1"/>
</dbReference>
<dbReference type="AlphaFoldDB" id="A0AAV4FS19"/>
<dbReference type="InterPro" id="IPR050865">
    <property type="entry name" value="BEACH_Domain"/>
</dbReference>
<dbReference type="GO" id="GO:0019901">
    <property type="term" value="F:protein kinase binding"/>
    <property type="evidence" value="ECO:0007669"/>
    <property type="project" value="TreeGrafter"/>
</dbReference>
<dbReference type="GO" id="GO:0005829">
    <property type="term" value="C:cytosol"/>
    <property type="evidence" value="ECO:0007669"/>
    <property type="project" value="TreeGrafter"/>
</dbReference>
<proteinExistence type="predicted"/>
<dbReference type="EMBL" id="BMAT01011626">
    <property type="protein sequence ID" value="GFR76167.1"/>
    <property type="molecule type" value="Genomic_DNA"/>
</dbReference>
<name>A0AAV4FS19_9GAST</name>
<dbReference type="GO" id="GO:0016020">
    <property type="term" value="C:membrane"/>
    <property type="evidence" value="ECO:0007669"/>
    <property type="project" value="TreeGrafter"/>
</dbReference>
<feature type="domain" description="BEACH" evidence="1">
    <location>
        <begin position="1"/>
        <end position="124"/>
    </location>
</feature>
<protein>
    <submittedName>
        <fullName evidence="2">Neurobeachin-like protein 1</fullName>
    </submittedName>
</protein>
<dbReference type="Gene3D" id="1.10.1540.10">
    <property type="entry name" value="BEACH domain"/>
    <property type="match status" value="1"/>
</dbReference>
<dbReference type="GO" id="GO:0008104">
    <property type="term" value="P:intracellular protein localization"/>
    <property type="evidence" value="ECO:0007669"/>
    <property type="project" value="TreeGrafter"/>
</dbReference>